<dbReference type="Pfam" id="PF11074">
    <property type="entry name" value="DUF2779"/>
    <property type="match status" value="1"/>
</dbReference>
<dbReference type="AlphaFoldDB" id="A8RDJ7"/>
<evidence type="ECO:0000313" key="2">
    <source>
        <dbReference type="EMBL" id="EDP10707.1"/>
    </source>
</evidence>
<evidence type="ECO:0000313" key="3">
    <source>
        <dbReference type="Proteomes" id="UP000004090"/>
    </source>
</evidence>
<dbReference type="InterPro" id="IPR021301">
    <property type="entry name" value="DUF2779"/>
</dbReference>
<gene>
    <name evidence="2" type="ORF">EUBDOL_01966</name>
</gene>
<dbReference type="RefSeq" id="WP_004800616.1">
    <property type="nucleotide sequence ID" value="NZ_DS483477.1"/>
</dbReference>
<dbReference type="HOGENOM" id="CLU_039162_0_0_9"/>
<sequence>MGKVKWVNMLHLSDIRKWERCERCFWLSTRKPKAFTPFVNVNENIYELVKQYFGLTDAFEGEANDDADKALNALETKNALLNARFSYRDLRIKVPLLLKEKDGFAMIMIYRLSFPKEKEAQAIADMLYVLQKCGVPIVKVSALHLNGSYTRMGSLNVKELFVESDCLYNSKNKAHKTIAELVKDCYRDLDPILDELHGIVQKGEIPPKRKAACTRGGKCLFYEDCFQEKVDDDSLLHLMQSAHKLSMLSEGKETMQEVDIERLEGTRQQYAQVMAARLHGCYVDKPQLRLWLRTHIQYPISYLDFEWETFVFPPYDKMKPFDVLAFQYSLHIEQQDGTLTHTGFIGEKDCREEFILSLLANIPKNGTILVFNMEGAEKLRLIQLANQFPQYEESLRQIWERMVDLSLPFASGTIYDLRQRGGYSLKTLVSIFSDYHYADLDISIGMDAVEKWRRYSMSEDAGERAEIYHQLEEYCAMDTYAEYIVYHALRNIVT</sequence>
<dbReference type="GeneID" id="92794041"/>
<dbReference type="STRING" id="428127.EUBDOL_01966"/>
<dbReference type="EMBL" id="ABAW02000024">
    <property type="protein sequence ID" value="EDP10707.1"/>
    <property type="molecule type" value="Genomic_DNA"/>
</dbReference>
<dbReference type="Proteomes" id="UP000004090">
    <property type="component" value="Unassembled WGS sequence"/>
</dbReference>
<reference evidence="2 3" key="1">
    <citation type="submission" date="2007-09" db="EMBL/GenBank/DDBJ databases">
        <title>Draft genome sequence of Eubacterium dolichum (DSM 3991).</title>
        <authorList>
            <person name="Sudarsanam P."/>
            <person name="Ley R."/>
            <person name="Guruge J."/>
            <person name="Turnbaugh P.J."/>
            <person name="Mahowald M."/>
            <person name="Liep D."/>
            <person name="Gordon J."/>
        </authorList>
    </citation>
    <scope>NUCLEOTIDE SEQUENCE [LARGE SCALE GENOMIC DNA]</scope>
    <source>
        <strain evidence="2 3">DSM 3991</strain>
    </source>
</reference>
<organism evidence="2 3">
    <name type="scientific">Amedibacillus dolichus DSM 3991</name>
    <dbReference type="NCBI Taxonomy" id="428127"/>
    <lineage>
        <taxon>Bacteria</taxon>
        <taxon>Bacillati</taxon>
        <taxon>Bacillota</taxon>
        <taxon>Erysipelotrichia</taxon>
        <taxon>Erysipelotrichales</taxon>
        <taxon>Erysipelotrichaceae</taxon>
        <taxon>Amedibacillus</taxon>
    </lineage>
</organism>
<proteinExistence type="predicted"/>
<protein>
    <recommendedName>
        <fullName evidence="1">DUF2779 domain-containing protein</fullName>
    </recommendedName>
</protein>
<accession>A8RDJ7</accession>
<reference evidence="2 3" key="2">
    <citation type="submission" date="2007-09" db="EMBL/GenBank/DDBJ databases">
        <authorList>
            <person name="Fulton L."/>
            <person name="Clifton S."/>
            <person name="Fulton B."/>
            <person name="Xu J."/>
            <person name="Minx P."/>
            <person name="Pepin K.H."/>
            <person name="Johnson M."/>
            <person name="Thiruvilangam P."/>
            <person name="Bhonagiri V."/>
            <person name="Nash W.E."/>
            <person name="Mardis E.R."/>
            <person name="Wilson R.K."/>
        </authorList>
    </citation>
    <scope>NUCLEOTIDE SEQUENCE [LARGE SCALE GENOMIC DNA]</scope>
    <source>
        <strain evidence="2 3">DSM 3991</strain>
    </source>
</reference>
<dbReference type="eggNOG" id="COG1468">
    <property type="taxonomic scope" value="Bacteria"/>
</dbReference>
<feature type="domain" description="DUF2779" evidence="1">
    <location>
        <begin position="302"/>
        <end position="424"/>
    </location>
</feature>
<name>A8RDJ7_9FIRM</name>
<evidence type="ECO:0000259" key="1">
    <source>
        <dbReference type="Pfam" id="PF11074"/>
    </source>
</evidence>
<comment type="caution">
    <text evidence="2">The sequence shown here is derived from an EMBL/GenBank/DDBJ whole genome shotgun (WGS) entry which is preliminary data.</text>
</comment>